<dbReference type="RefSeq" id="WP_149352694.1">
    <property type="nucleotide sequence ID" value="NZ_VTRV01000061.1"/>
</dbReference>
<evidence type="ECO:0000256" key="1">
    <source>
        <dbReference type="ARBA" id="ARBA00004383"/>
    </source>
</evidence>
<evidence type="ECO:0000259" key="12">
    <source>
        <dbReference type="PROSITE" id="PS52015"/>
    </source>
</evidence>
<dbReference type="PANTHER" id="PTHR33446">
    <property type="entry name" value="PROTEIN TONB-RELATED"/>
    <property type="match status" value="1"/>
</dbReference>
<dbReference type="InterPro" id="IPR037682">
    <property type="entry name" value="TonB_C"/>
</dbReference>
<evidence type="ECO:0000256" key="9">
    <source>
        <dbReference type="ARBA" id="ARBA00023136"/>
    </source>
</evidence>
<dbReference type="SUPFAM" id="SSF74653">
    <property type="entry name" value="TolA/TonB C-terminal domain"/>
    <property type="match status" value="1"/>
</dbReference>
<keyword evidence="5 10" id="KW-0997">Cell inner membrane</keyword>
<feature type="chain" id="PRO_5023130859" description="Protein TonB" evidence="11">
    <location>
        <begin position="22"/>
        <end position="101"/>
    </location>
</feature>
<feature type="domain" description="TonB C-terminal" evidence="12">
    <location>
        <begin position="19"/>
        <end position="101"/>
    </location>
</feature>
<reference evidence="13 14" key="1">
    <citation type="submission" date="2019-08" db="EMBL/GenBank/DDBJ databases">
        <title>Draft genome sequence of Lysobacter sp. UKS-15.</title>
        <authorList>
            <person name="Im W.-T."/>
        </authorList>
    </citation>
    <scope>NUCLEOTIDE SEQUENCE [LARGE SCALE GENOMIC DNA]</scope>
    <source>
        <strain evidence="13 14">UKS-15</strain>
    </source>
</reference>
<sequence length="101" mass="10731">MNRSFVFAVALALGAVLPAQAADLKPVKRVEPQYPPEAARAGTTGYVDVEFEVDPTGKVAAVSVVSAKPTRTFEQAAVRAVKQWQFEPGGGKGKVRLSFSL</sequence>
<dbReference type="Gene3D" id="3.30.2420.10">
    <property type="entry name" value="TonB"/>
    <property type="match status" value="1"/>
</dbReference>
<dbReference type="NCBIfam" id="TIGR01352">
    <property type="entry name" value="tonB_Cterm"/>
    <property type="match status" value="1"/>
</dbReference>
<evidence type="ECO:0000256" key="10">
    <source>
        <dbReference type="RuleBase" id="RU362123"/>
    </source>
</evidence>
<evidence type="ECO:0000256" key="2">
    <source>
        <dbReference type="ARBA" id="ARBA00006555"/>
    </source>
</evidence>
<keyword evidence="9" id="KW-0472">Membrane</keyword>
<dbReference type="PRINTS" id="PR01374">
    <property type="entry name" value="TONBPROTEIN"/>
</dbReference>
<evidence type="ECO:0000256" key="7">
    <source>
        <dbReference type="ARBA" id="ARBA00022927"/>
    </source>
</evidence>
<dbReference type="GO" id="GO:0005886">
    <property type="term" value="C:plasma membrane"/>
    <property type="evidence" value="ECO:0007669"/>
    <property type="project" value="UniProtKB-SubCell"/>
</dbReference>
<accession>A0A5D8Z5C1</accession>
<dbReference type="AlphaFoldDB" id="A0A5D8Z5C1"/>
<evidence type="ECO:0000256" key="6">
    <source>
        <dbReference type="ARBA" id="ARBA00022692"/>
    </source>
</evidence>
<protein>
    <recommendedName>
        <fullName evidence="10">Protein TonB</fullName>
    </recommendedName>
</protein>
<dbReference type="InterPro" id="IPR006260">
    <property type="entry name" value="TonB/TolA_C"/>
</dbReference>
<keyword evidence="14" id="KW-1185">Reference proteome</keyword>
<evidence type="ECO:0000313" key="14">
    <source>
        <dbReference type="Proteomes" id="UP000323164"/>
    </source>
</evidence>
<evidence type="ECO:0000256" key="3">
    <source>
        <dbReference type="ARBA" id="ARBA00022448"/>
    </source>
</evidence>
<evidence type="ECO:0000256" key="4">
    <source>
        <dbReference type="ARBA" id="ARBA00022475"/>
    </source>
</evidence>
<dbReference type="GO" id="GO:0055085">
    <property type="term" value="P:transmembrane transport"/>
    <property type="evidence" value="ECO:0007669"/>
    <property type="project" value="InterPro"/>
</dbReference>
<dbReference type="InterPro" id="IPR003538">
    <property type="entry name" value="TonB"/>
</dbReference>
<gene>
    <name evidence="13" type="ORF">FW784_07305</name>
</gene>
<dbReference type="OrthoDB" id="1628901at2"/>
<dbReference type="InterPro" id="IPR051045">
    <property type="entry name" value="TonB-dependent_transducer"/>
</dbReference>
<evidence type="ECO:0000256" key="8">
    <source>
        <dbReference type="ARBA" id="ARBA00022989"/>
    </source>
</evidence>
<keyword evidence="4 10" id="KW-1003">Cell membrane</keyword>
<dbReference type="Proteomes" id="UP000323164">
    <property type="component" value="Unassembled WGS sequence"/>
</dbReference>
<evidence type="ECO:0000313" key="13">
    <source>
        <dbReference type="EMBL" id="TZF89939.1"/>
    </source>
</evidence>
<comment type="similarity">
    <text evidence="2 10">Belongs to the TonB family.</text>
</comment>
<dbReference type="GO" id="GO:0015891">
    <property type="term" value="P:siderophore transport"/>
    <property type="evidence" value="ECO:0007669"/>
    <property type="project" value="InterPro"/>
</dbReference>
<dbReference type="GO" id="GO:0015031">
    <property type="term" value="P:protein transport"/>
    <property type="evidence" value="ECO:0007669"/>
    <property type="project" value="UniProtKB-UniRule"/>
</dbReference>
<feature type="signal peptide" evidence="11">
    <location>
        <begin position="1"/>
        <end position="21"/>
    </location>
</feature>
<keyword evidence="3 10" id="KW-0813">Transport</keyword>
<keyword evidence="8" id="KW-1133">Transmembrane helix</keyword>
<dbReference type="Pfam" id="PF03544">
    <property type="entry name" value="TonB_C"/>
    <property type="match status" value="1"/>
</dbReference>
<name>A0A5D8Z5C1_9GAMM</name>
<organism evidence="13 14">
    <name type="scientific">Cognatilysobacter lacus</name>
    <dbReference type="NCBI Taxonomy" id="1643323"/>
    <lineage>
        <taxon>Bacteria</taxon>
        <taxon>Pseudomonadati</taxon>
        <taxon>Pseudomonadota</taxon>
        <taxon>Gammaproteobacteria</taxon>
        <taxon>Lysobacterales</taxon>
        <taxon>Lysobacteraceae</taxon>
        <taxon>Cognatilysobacter</taxon>
    </lineage>
</organism>
<comment type="subcellular location">
    <subcellularLocation>
        <location evidence="1 10">Cell inner membrane</location>
        <topology evidence="1 10">Single-pass membrane protein</topology>
        <orientation evidence="1 10">Periplasmic side</orientation>
    </subcellularLocation>
</comment>
<evidence type="ECO:0000256" key="5">
    <source>
        <dbReference type="ARBA" id="ARBA00022519"/>
    </source>
</evidence>
<evidence type="ECO:0000256" key="11">
    <source>
        <dbReference type="SAM" id="SignalP"/>
    </source>
</evidence>
<keyword evidence="6" id="KW-0812">Transmembrane</keyword>
<keyword evidence="7 10" id="KW-0653">Protein transport</keyword>
<dbReference type="EMBL" id="VTRV01000061">
    <property type="protein sequence ID" value="TZF89939.1"/>
    <property type="molecule type" value="Genomic_DNA"/>
</dbReference>
<dbReference type="GO" id="GO:0030288">
    <property type="term" value="C:outer membrane-bounded periplasmic space"/>
    <property type="evidence" value="ECO:0007669"/>
    <property type="project" value="InterPro"/>
</dbReference>
<proteinExistence type="inferred from homology"/>
<dbReference type="PROSITE" id="PS52015">
    <property type="entry name" value="TONB_CTD"/>
    <property type="match status" value="1"/>
</dbReference>
<dbReference type="GO" id="GO:0031992">
    <property type="term" value="F:energy transducer activity"/>
    <property type="evidence" value="ECO:0007669"/>
    <property type="project" value="InterPro"/>
</dbReference>
<keyword evidence="10" id="KW-0735">Signal-anchor</keyword>
<comment type="caution">
    <text evidence="13">The sequence shown here is derived from an EMBL/GenBank/DDBJ whole genome shotgun (WGS) entry which is preliminary data.</text>
</comment>
<keyword evidence="11" id="KW-0732">Signal</keyword>
<comment type="function">
    <text evidence="10">Interacts with outer membrane receptor proteins that carry out high-affinity binding and energy dependent uptake into the periplasmic space of specific substrates. It could act to transduce energy from the cytoplasmic membrane to specific energy-requiring processes in the outer membrane, resulting in the release into the periplasm of ligands bound by these outer membrane proteins.</text>
</comment>